<evidence type="ECO:0000313" key="11">
    <source>
        <dbReference type="EMBL" id="HAU4357488.1"/>
    </source>
</evidence>
<feature type="transmembrane region" description="Helical" evidence="9">
    <location>
        <begin position="39"/>
        <end position="61"/>
    </location>
</feature>
<dbReference type="EMBL" id="JAGKON010000028">
    <property type="protein sequence ID" value="MBQ0602766.1"/>
    <property type="molecule type" value="Genomic_DNA"/>
</dbReference>
<keyword evidence="2" id="KW-1003">Cell membrane</keyword>
<dbReference type="Proteomes" id="UP000856143">
    <property type="component" value="Unassembled WGS sequence"/>
</dbReference>
<keyword evidence="5 9" id="KW-1133">Transmembrane helix</keyword>
<comment type="caution">
    <text evidence="11">The sequence shown here is derived from an EMBL/GenBank/DDBJ whole genome shotgun (WGS) entry which is preliminary data.</text>
</comment>
<accession>A0AAD3UK09</accession>
<evidence type="ECO:0000256" key="5">
    <source>
        <dbReference type="ARBA" id="ARBA00022989"/>
    </source>
</evidence>
<dbReference type="InterPro" id="IPR058975">
    <property type="entry name" value="CbrB"/>
</dbReference>
<evidence type="ECO:0000256" key="4">
    <source>
        <dbReference type="ARBA" id="ARBA00022692"/>
    </source>
</evidence>
<evidence type="ECO:0000256" key="8">
    <source>
        <dbReference type="ARBA" id="ARBA00093791"/>
    </source>
</evidence>
<feature type="transmembrane region" description="Helical" evidence="9">
    <location>
        <begin position="101"/>
        <end position="123"/>
    </location>
</feature>
<reference evidence="12 13" key="3">
    <citation type="submission" date="2021-03" db="EMBL/GenBank/DDBJ databases">
        <authorList>
            <person name="Stanton E."/>
        </authorList>
    </citation>
    <scope>NUCLEOTIDE SEQUENCE [LARGE SCALE GENOMIC DNA]</scope>
    <source>
        <strain evidence="12 13">2020EL-00037</strain>
    </source>
</reference>
<reference evidence="11" key="2">
    <citation type="submission" date="2019-09" db="EMBL/GenBank/DDBJ databases">
        <authorList>
            <consortium name="NCBI Pathogen Detection Project"/>
        </authorList>
    </citation>
    <scope>NUCLEOTIDE SEQUENCE</scope>
    <source>
        <strain evidence="11">AUSMDU00005748</strain>
        <strain evidence="10">R404</strain>
    </source>
</reference>
<organism evidence="11 14">
    <name type="scientific">Klebsiella oxytoca</name>
    <dbReference type="NCBI Taxonomy" id="571"/>
    <lineage>
        <taxon>Bacteria</taxon>
        <taxon>Pseudomonadati</taxon>
        <taxon>Pseudomonadota</taxon>
        <taxon>Gammaproteobacteria</taxon>
        <taxon>Enterobacterales</taxon>
        <taxon>Enterobacteriaceae</taxon>
        <taxon>Klebsiella/Raoultella group</taxon>
        <taxon>Klebsiella</taxon>
    </lineage>
</organism>
<sequence>MIHHAGWFVALGPLIPLPLILFLPRVISVDELLNHLPEVLSLTWGIGFLPALLTGIFMAILTGHADCAWYYRMLAGGIAGPLITAICCGIIGAFIPMFFYLIPLLLISALPSGIVMGLLIPWLPPRIARHQ</sequence>
<dbReference type="AlphaFoldDB" id="A0AAD3UK09"/>
<protein>
    <recommendedName>
        <fullName evidence="8">Inner membrane protein CbrB</fullName>
    </recommendedName>
</protein>
<gene>
    <name evidence="11" type="ORF">F6W21_14240</name>
    <name evidence="10" type="ORF">I8Y21_001185</name>
    <name evidence="12" type="ORF">J7S78_23430</name>
</gene>
<name>A0AAD3UK09_KLEOX</name>
<evidence type="ECO:0000313" key="13">
    <source>
        <dbReference type="Proteomes" id="UP000673434"/>
    </source>
</evidence>
<reference evidence="11" key="1">
    <citation type="journal article" date="2018" name="Genome Biol.">
        <title>SKESA: strategic k-mer extension for scrupulous assemblies.</title>
        <authorList>
            <person name="Souvorov A."/>
            <person name="Agarwala R."/>
            <person name="Lipman D.J."/>
        </authorList>
    </citation>
    <scope>NUCLEOTIDE SEQUENCE</scope>
    <source>
        <strain evidence="11">AUSMDU00005748</strain>
        <strain evidence="10">R404</strain>
    </source>
</reference>
<evidence type="ECO:0000256" key="1">
    <source>
        <dbReference type="ARBA" id="ARBA00004429"/>
    </source>
</evidence>
<evidence type="ECO:0000256" key="9">
    <source>
        <dbReference type="SAM" id="Phobius"/>
    </source>
</evidence>
<keyword evidence="4 9" id="KW-0812">Transmembrane</keyword>
<evidence type="ECO:0000256" key="2">
    <source>
        <dbReference type="ARBA" id="ARBA00022475"/>
    </source>
</evidence>
<evidence type="ECO:0000256" key="7">
    <source>
        <dbReference type="ARBA" id="ARBA00093772"/>
    </source>
</evidence>
<feature type="transmembrane region" description="Helical" evidence="9">
    <location>
        <begin position="7"/>
        <end position="27"/>
    </location>
</feature>
<keyword evidence="3" id="KW-0997">Cell inner membrane</keyword>
<dbReference type="Pfam" id="PF26516">
    <property type="entry name" value="CBRB"/>
    <property type="match status" value="1"/>
</dbReference>
<evidence type="ECO:0000256" key="3">
    <source>
        <dbReference type="ARBA" id="ARBA00022519"/>
    </source>
</evidence>
<dbReference type="Proteomes" id="UP000673434">
    <property type="component" value="Unassembled WGS sequence"/>
</dbReference>
<evidence type="ECO:0000313" key="12">
    <source>
        <dbReference type="EMBL" id="MBQ0602766.1"/>
    </source>
</evidence>
<proteinExistence type="inferred from homology"/>
<dbReference type="EMBL" id="DACSEO010000009">
    <property type="protein sequence ID" value="HAT1680572.1"/>
    <property type="molecule type" value="Genomic_DNA"/>
</dbReference>
<comment type="subcellular location">
    <subcellularLocation>
        <location evidence="1">Cell inner membrane</location>
        <topology evidence="1">Multi-pass membrane protein</topology>
    </subcellularLocation>
</comment>
<comment type="similarity">
    <text evidence="7">Belongs to the CbrB family.</text>
</comment>
<feature type="transmembrane region" description="Helical" evidence="9">
    <location>
        <begin position="73"/>
        <end position="95"/>
    </location>
</feature>
<evidence type="ECO:0000256" key="6">
    <source>
        <dbReference type="ARBA" id="ARBA00023136"/>
    </source>
</evidence>
<keyword evidence="13" id="KW-1185">Reference proteome</keyword>
<keyword evidence="6 9" id="KW-0472">Membrane</keyword>
<evidence type="ECO:0000313" key="10">
    <source>
        <dbReference type="EMBL" id="HAT1680572.1"/>
    </source>
</evidence>
<dbReference type="Proteomes" id="UP000868497">
    <property type="component" value="Unassembled WGS sequence"/>
</dbReference>
<dbReference type="EMBL" id="DACXIC010000015">
    <property type="protein sequence ID" value="HAU4357488.1"/>
    <property type="molecule type" value="Genomic_DNA"/>
</dbReference>
<evidence type="ECO:0000313" key="14">
    <source>
        <dbReference type="Proteomes" id="UP000868497"/>
    </source>
</evidence>